<keyword evidence="2" id="KW-0560">Oxidoreductase</keyword>
<dbReference type="InterPro" id="IPR011008">
    <property type="entry name" value="Dimeric_a/b-barrel"/>
</dbReference>
<dbReference type="InterPro" id="IPR050404">
    <property type="entry name" value="Heme-degrading_MO"/>
</dbReference>
<organism evidence="2 3">
    <name type="scientific">Paenibacillus thailandensis</name>
    <dbReference type="NCBI Taxonomy" id="393250"/>
    <lineage>
        <taxon>Bacteria</taxon>
        <taxon>Bacillati</taxon>
        <taxon>Bacillota</taxon>
        <taxon>Bacilli</taxon>
        <taxon>Bacillales</taxon>
        <taxon>Paenibacillaceae</taxon>
        <taxon>Paenibacillus</taxon>
    </lineage>
</organism>
<reference evidence="3" key="1">
    <citation type="journal article" date="2019" name="Int. J. Syst. Evol. Microbiol.">
        <title>The Global Catalogue of Microorganisms (GCM) 10K type strain sequencing project: providing services to taxonomists for standard genome sequencing and annotation.</title>
        <authorList>
            <consortium name="The Broad Institute Genomics Platform"/>
            <consortium name="The Broad Institute Genome Sequencing Center for Infectious Disease"/>
            <person name="Wu L."/>
            <person name="Ma J."/>
        </authorList>
    </citation>
    <scope>NUCLEOTIDE SEQUENCE [LARGE SCALE GENOMIC DNA]</scope>
    <source>
        <strain evidence="3">TISTR 1827</strain>
    </source>
</reference>
<keyword evidence="2" id="KW-0503">Monooxygenase</keyword>
<feature type="domain" description="ABM" evidence="1">
    <location>
        <begin position="2"/>
        <end position="100"/>
    </location>
</feature>
<name>A0ABW5QUK1_9BACL</name>
<dbReference type="SUPFAM" id="SSF54909">
    <property type="entry name" value="Dimeric alpha+beta barrel"/>
    <property type="match status" value="1"/>
</dbReference>
<dbReference type="InterPro" id="IPR007138">
    <property type="entry name" value="ABM_dom"/>
</dbReference>
<dbReference type="PANTHER" id="PTHR34474:SF1">
    <property type="entry name" value="HEME-DEGRADING MONOOXYGENASE HMOA"/>
    <property type="match status" value="1"/>
</dbReference>
<keyword evidence="3" id="KW-1185">Reference proteome</keyword>
<proteinExistence type="predicted"/>
<evidence type="ECO:0000313" key="2">
    <source>
        <dbReference type="EMBL" id="MFD2659755.1"/>
    </source>
</evidence>
<accession>A0ABW5QUK1</accession>
<dbReference type="EMBL" id="JBHUMY010000006">
    <property type="protein sequence ID" value="MFD2659755.1"/>
    <property type="molecule type" value="Genomic_DNA"/>
</dbReference>
<dbReference type="Proteomes" id="UP001597493">
    <property type="component" value="Unassembled WGS sequence"/>
</dbReference>
<evidence type="ECO:0000313" key="3">
    <source>
        <dbReference type="Proteomes" id="UP001597493"/>
    </source>
</evidence>
<comment type="caution">
    <text evidence="2">The sequence shown here is derived from an EMBL/GenBank/DDBJ whole genome shotgun (WGS) entry which is preliminary data.</text>
</comment>
<gene>
    <name evidence="2" type="ORF">ACFSW5_05670</name>
</gene>
<dbReference type="RefSeq" id="WP_379270441.1">
    <property type="nucleotide sequence ID" value="NZ_JBHUGT010000023.1"/>
</dbReference>
<sequence>MFVLVRTMTVQKGFADKVIERFGTPGIVEQNEGFVDMTVMLKEAKRGDEHEEVVVTTRWESKDAWKNWEKSDAHIQGHRENRGKPQPEFLIGVTHAAYEVKAVKTYRPANVQ</sequence>
<evidence type="ECO:0000259" key="1">
    <source>
        <dbReference type="PROSITE" id="PS51725"/>
    </source>
</evidence>
<dbReference type="PANTHER" id="PTHR34474">
    <property type="entry name" value="SIGNAL TRANSDUCTION PROTEIN TRAP"/>
    <property type="match status" value="1"/>
</dbReference>
<dbReference type="Pfam" id="PF03992">
    <property type="entry name" value="ABM"/>
    <property type="match status" value="1"/>
</dbReference>
<dbReference type="GO" id="GO:0004497">
    <property type="term" value="F:monooxygenase activity"/>
    <property type="evidence" value="ECO:0007669"/>
    <property type="project" value="UniProtKB-KW"/>
</dbReference>
<dbReference type="PROSITE" id="PS51725">
    <property type="entry name" value="ABM"/>
    <property type="match status" value="1"/>
</dbReference>
<protein>
    <submittedName>
        <fullName evidence="2">Antibiotic biosynthesis monooxygenase</fullName>
    </submittedName>
</protein>
<dbReference type="Gene3D" id="3.30.70.100">
    <property type="match status" value="1"/>
</dbReference>